<dbReference type="EMBL" id="SLWL01000012">
    <property type="protein sequence ID" value="TCO11519.1"/>
    <property type="molecule type" value="Genomic_DNA"/>
</dbReference>
<dbReference type="SUPFAM" id="SSF53474">
    <property type="entry name" value="alpha/beta-Hydrolases"/>
    <property type="match status" value="1"/>
</dbReference>
<sequence length="265" mass="27529">MPMLQTSRQPFHVAIDGADDAPPLVMAHPLGAALTVWEPQAAELAKHFRVIRYDARGHGASPVPPQAAADAARDGVGALGRDALAIMDALGLTQAHWCGLSMGGMAGQWLLAHAPQRLRRVVLANTAAATGPATAWDERLALLKTAGMAGLIDGVMARWFTPGFAAAHPATVAGVRELVLRTTPEGYAACAMALAGMDLREAIRGAAPPTLVIAGSQDAGTTPEEARFIAGQLADARLLTLEAAHLSNVEQAAAFTRAVSDFLRG</sequence>
<evidence type="ECO:0000313" key="4">
    <source>
        <dbReference type="Proteomes" id="UP000294881"/>
    </source>
</evidence>
<gene>
    <name evidence="3" type="ORF">EV666_112107</name>
</gene>
<dbReference type="PRINTS" id="PR00111">
    <property type="entry name" value="ABHYDROLASE"/>
</dbReference>
<evidence type="ECO:0000259" key="1">
    <source>
        <dbReference type="Pfam" id="PF00561"/>
    </source>
</evidence>
<evidence type="ECO:0000313" key="3">
    <source>
        <dbReference type="EMBL" id="TCO11519.1"/>
    </source>
</evidence>
<dbReference type="Pfam" id="PF00561">
    <property type="entry name" value="Abhydrolase_1"/>
    <property type="match status" value="1"/>
</dbReference>
<dbReference type="InterPro" id="IPR050471">
    <property type="entry name" value="AB_hydrolase"/>
</dbReference>
<proteinExistence type="predicted"/>
<dbReference type="GO" id="GO:0047570">
    <property type="term" value="F:3-oxoadipate enol-lactonase activity"/>
    <property type="evidence" value="ECO:0007669"/>
    <property type="project" value="InterPro"/>
</dbReference>
<dbReference type="GO" id="GO:0042952">
    <property type="term" value="P:beta-ketoadipate pathway"/>
    <property type="evidence" value="ECO:0007669"/>
    <property type="project" value="InterPro"/>
</dbReference>
<feature type="domain" description="AB hydrolase-1" evidence="1">
    <location>
        <begin position="22"/>
        <end position="138"/>
    </location>
</feature>
<organism evidence="3 4">
    <name type="scientific">Camelimonas lactis</name>
    <dbReference type="NCBI Taxonomy" id="659006"/>
    <lineage>
        <taxon>Bacteria</taxon>
        <taxon>Pseudomonadati</taxon>
        <taxon>Pseudomonadota</taxon>
        <taxon>Alphaproteobacteria</taxon>
        <taxon>Hyphomicrobiales</taxon>
        <taxon>Chelatococcaceae</taxon>
        <taxon>Camelimonas</taxon>
    </lineage>
</organism>
<dbReference type="InterPro" id="IPR029058">
    <property type="entry name" value="AB_hydrolase_fold"/>
</dbReference>
<accession>A0A4R2GPL5</accession>
<comment type="caution">
    <text evidence="3">The sequence shown here is derived from an EMBL/GenBank/DDBJ whole genome shotgun (WGS) entry which is preliminary data.</text>
</comment>
<dbReference type="InterPro" id="IPR000073">
    <property type="entry name" value="AB_hydrolase_1"/>
</dbReference>
<dbReference type="Pfam" id="PF08386">
    <property type="entry name" value="Abhydrolase_4"/>
    <property type="match status" value="1"/>
</dbReference>
<dbReference type="Proteomes" id="UP000294881">
    <property type="component" value="Unassembled WGS sequence"/>
</dbReference>
<reference evidence="3 4" key="1">
    <citation type="submission" date="2019-03" db="EMBL/GenBank/DDBJ databases">
        <title>Genomic Encyclopedia of Type Strains, Phase IV (KMG-IV): sequencing the most valuable type-strain genomes for metagenomic binning, comparative biology and taxonomic classification.</title>
        <authorList>
            <person name="Goeker M."/>
        </authorList>
    </citation>
    <scope>NUCLEOTIDE SEQUENCE [LARGE SCALE GENOMIC DNA]</scope>
    <source>
        <strain evidence="3 4">DSM 22958</strain>
    </source>
</reference>
<keyword evidence="4" id="KW-1185">Reference proteome</keyword>
<dbReference type="AlphaFoldDB" id="A0A4R2GPL5"/>
<dbReference type="InterPro" id="IPR026968">
    <property type="entry name" value="PcaD/CatD"/>
</dbReference>
<dbReference type="PANTHER" id="PTHR43433:SF5">
    <property type="entry name" value="AB HYDROLASE-1 DOMAIN-CONTAINING PROTEIN"/>
    <property type="match status" value="1"/>
</dbReference>
<evidence type="ECO:0000259" key="2">
    <source>
        <dbReference type="Pfam" id="PF08386"/>
    </source>
</evidence>
<dbReference type="PANTHER" id="PTHR43433">
    <property type="entry name" value="HYDROLASE, ALPHA/BETA FOLD FAMILY PROTEIN"/>
    <property type="match status" value="1"/>
</dbReference>
<protein>
    <submittedName>
        <fullName evidence="3">3-oxoadipate enol-lactonase</fullName>
    </submittedName>
</protein>
<dbReference type="InterPro" id="IPR013595">
    <property type="entry name" value="Pept_S33_TAP-like_C"/>
</dbReference>
<name>A0A4R2GPL5_9HYPH</name>
<dbReference type="NCBIfam" id="TIGR02427">
    <property type="entry name" value="protocat_pcaD"/>
    <property type="match status" value="1"/>
</dbReference>
<dbReference type="RefSeq" id="WP_165910021.1">
    <property type="nucleotide sequence ID" value="NZ_JBHUNN010000002.1"/>
</dbReference>
<feature type="domain" description="Peptidase S33 tripeptidyl aminopeptidase-like C-terminal" evidence="2">
    <location>
        <begin position="206"/>
        <end position="264"/>
    </location>
</feature>
<dbReference type="Gene3D" id="3.40.50.1820">
    <property type="entry name" value="alpha/beta hydrolase"/>
    <property type="match status" value="1"/>
</dbReference>